<dbReference type="Pfam" id="PF00929">
    <property type="entry name" value="RNase_T"/>
    <property type="match status" value="1"/>
</dbReference>
<keyword evidence="2" id="KW-0378">Hydrolase</keyword>
<reference evidence="2 3" key="1">
    <citation type="submission" date="2018-04" db="EMBL/GenBank/DDBJ databases">
        <title>Genomic Encyclopedia of Type Strains, Phase IV (KMG-IV): sequencing the most valuable type-strain genomes for metagenomic binning, comparative biology and taxonomic classification.</title>
        <authorList>
            <person name="Goeker M."/>
        </authorList>
    </citation>
    <scope>NUCLEOTIDE SEQUENCE [LARGE SCALE GENOMIC DNA]</scope>
    <source>
        <strain evidence="2 3">DSM 28520</strain>
    </source>
</reference>
<protein>
    <submittedName>
        <fullName evidence="2">Exonuclease</fullName>
    </submittedName>
</protein>
<dbReference type="GO" id="GO:0004527">
    <property type="term" value="F:exonuclease activity"/>
    <property type="evidence" value="ECO:0007669"/>
    <property type="project" value="UniProtKB-KW"/>
</dbReference>
<dbReference type="GO" id="GO:0006259">
    <property type="term" value="P:DNA metabolic process"/>
    <property type="evidence" value="ECO:0007669"/>
    <property type="project" value="UniProtKB-ARBA"/>
</dbReference>
<dbReference type="Gene3D" id="3.30.420.10">
    <property type="entry name" value="Ribonuclease H-like superfamily/Ribonuclease H"/>
    <property type="match status" value="1"/>
</dbReference>
<dbReference type="AlphaFoldDB" id="A0A2U1F154"/>
<dbReference type="CDD" id="cd06127">
    <property type="entry name" value="DEDDh"/>
    <property type="match status" value="1"/>
</dbReference>
<dbReference type="GeneID" id="94551521"/>
<sequence length="260" mass="28760">MVLWMAVTLLVLIAGMAFMALWKPKDPWEARDLPAEGSDPQFRRRGIIDTDASSLVAPIPAAADSRPCYLVIDTETTGLPADEVLFVAGDDAPAPVSIGWQVLDFRFRCMEEQVFYLHTDEPVDAAAAALHGISDAAKGGQEPREVYAQLLRAASGTKVLAAHNLAFHRAVLAYDMRRWGIDPAPLFFPDEYCTMQAGVDHTHLYSSSGAWKLPRLTELFGVLYFGMPGIRTTYREKARHDIRLVAACLRRMNPTTPSLD</sequence>
<dbReference type="InterPro" id="IPR013520">
    <property type="entry name" value="Ribonucl_H"/>
</dbReference>
<keyword evidence="2" id="KW-0269">Exonuclease</keyword>
<dbReference type="Proteomes" id="UP000245462">
    <property type="component" value="Unassembled WGS sequence"/>
</dbReference>
<accession>A0A2U1F154</accession>
<keyword evidence="3" id="KW-1185">Reference proteome</keyword>
<dbReference type="SUPFAM" id="SSF53098">
    <property type="entry name" value="Ribonuclease H-like"/>
    <property type="match status" value="1"/>
</dbReference>
<organism evidence="2 3">
    <name type="scientific">Porphyromonas loveana</name>
    <dbReference type="NCBI Taxonomy" id="1884669"/>
    <lineage>
        <taxon>Bacteria</taxon>
        <taxon>Pseudomonadati</taxon>
        <taxon>Bacteroidota</taxon>
        <taxon>Bacteroidia</taxon>
        <taxon>Bacteroidales</taxon>
        <taxon>Porphyromonadaceae</taxon>
        <taxon>Porphyromonas</taxon>
    </lineage>
</organism>
<evidence type="ECO:0000313" key="3">
    <source>
        <dbReference type="Proteomes" id="UP000245462"/>
    </source>
</evidence>
<evidence type="ECO:0000259" key="1">
    <source>
        <dbReference type="SMART" id="SM00479"/>
    </source>
</evidence>
<feature type="domain" description="Exonuclease" evidence="1">
    <location>
        <begin position="68"/>
        <end position="258"/>
    </location>
</feature>
<dbReference type="InterPro" id="IPR036397">
    <property type="entry name" value="RNaseH_sf"/>
</dbReference>
<dbReference type="SMART" id="SM00479">
    <property type="entry name" value="EXOIII"/>
    <property type="match status" value="1"/>
</dbReference>
<comment type="caution">
    <text evidence="2">The sequence shown here is derived from an EMBL/GenBank/DDBJ whole genome shotgun (WGS) entry which is preliminary data.</text>
</comment>
<proteinExistence type="predicted"/>
<gene>
    <name evidence="2" type="ORF">C7382_1248</name>
</gene>
<dbReference type="InterPro" id="IPR012337">
    <property type="entry name" value="RNaseH-like_sf"/>
</dbReference>
<dbReference type="GO" id="GO:0003676">
    <property type="term" value="F:nucleic acid binding"/>
    <property type="evidence" value="ECO:0007669"/>
    <property type="project" value="InterPro"/>
</dbReference>
<dbReference type="RefSeq" id="WP_116680056.1">
    <property type="nucleotide sequence ID" value="NZ_JBGYVJ010000162.1"/>
</dbReference>
<evidence type="ECO:0000313" key="2">
    <source>
        <dbReference type="EMBL" id="PVZ05901.1"/>
    </source>
</evidence>
<name>A0A2U1F154_9PORP</name>
<dbReference type="OrthoDB" id="1013563at2"/>
<keyword evidence="2" id="KW-0540">Nuclease</keyword>
<dbReference type="EMBL" id="QEKY01000024">
    <property type="protein sequence ID" value="PVZ05901.1"/>
    <property type="molecule type" value="Genomic_DNA"/>
</dbReference>